<dbReference type="EMBL" id="CAXAMM010019635">
    <property type="protein sequence ID" value="CAK9046124.1"/>
    <property type="molecule type" value="Genomic_DNA"/>
</dbReference>
<organism evidence="1 2">
    <name type="scientific">Durusdinium trenchii</name>
    <dbReference type="NCBI Taxonomy" id="1381693"/>
    <lineage>
        <taxon>Eukaryota</taxon>
        <taxon>Sar</taxon>
        <taxon>Alveolata</taxon>
        <taxon>Dinophyceae</taxon>
        <taxon>Suessiales</taxon>
        <taxon>Symbiodiniaceae</taxon>
        <taxon>Durusdinium</taxon>
    </lineage>
</organism>
<protein>
    <submittedName>
        <fullName evidence="1">Uncharacterized protein</fullName>
    </submittedName>
</protein>
<comment type="caution">
    <text evidence="1">The sequence shown here is derived from an EMBL/GenBank/DDBJ whole genome shotgun (WGS) entry which is preliminary data.</text>
</comment>
<accession>A0ABP0M3S3</accession>
<name>A0ABP0M3S3_9DINO</name>
<sequence length="109" mass="12215">MDSQPRASSWRINVEELRADPSQLREEVFGWNGIGYKVVAKVGDRLLSIWAGDRMEYVLGATVRDDARPNHAGGLYVCRTEAAALRQRVPARPGGLFFAPRALLRCRCE</sequence>
<evidence type="ECO:0000313" key="1">
    <source>
        <dbReference type="EMBL" id="CAK9046124.1"/>
    </source>
</evidence>
<proteinExistence type="predicted"/>
<reference evidence="1 2" key="1">
    <citation type="submission" date="2024-02" db="EMBL/GenBank/DDBJ databases">
        <authorList>
            <person name="Chen Y."/>
            <person name="Shah S."/>
            <person name="Dougan E. K."/>
            <person name="Thang M."/>
            <person name="Chan C."/>
        </authorList>
    </citation>
    <scope>NUCLEOTIDE SEQUENCE [LARGE SCALE GENOMIC DNA]</scope>
</reference>
<dbReference type="Proteomes" id="UP001642464">
    <property type="component" value="Unassembled WGS sequence"/>
</dbReference>
<evidence type="ECO:0000313" key="2">
    <source>
        <dbReference type="Proteomes" id="UP001642464"/>
    </source>
</evidence>
<feature type="non-terminal residue" evidence="1">
    <location>
        <position position="109"/>
    </location>
</feature>
<keyword evidence="2" id="KW-1185">Reference proteome</keyword>
<gene>
    <name evidence="1" type="ORF">SCF082_LOCUS25997</name>
</gene>